<feature type="domain" description="Beta-lactamase-related" evidence="3">
    <location>
        <begin position="43"/>
        <end position="381"/>
    </location>
</feature>
<evidence type="ECO:0000313" key="5">
    <source>
        <dbReference type="Proteomes" id="UP000663836"/>
    </source>
</evidence>
<dbReference type="SUPFAM" id="SSF56601">
    <property type="entry name" value="beta-lactamase/transpeptidase-like"/>
    <property type="match status" value="1"/>
</dbReference>
<dbReference type="Proteomes" id="UP000663836">
    <property type="component" value="Unassembled WGS sequence"/>
</dbReference>
<dbReference type="InterPro" id="IPR001466">
    <property type="entry name" value="Beta-lactam-related"/>
</dbReference>
<dbReference type="InterPro" id="IPR052907">
    <property type="entry name" value="Beta-lactamase/esterase"/>
</dbReference>
<name>A0A818SMJ3_9BILA</name>
<reference evidence="4" key="1">
    <citation type="submission" date="2021-02" db="EMBL/GenBank/DDBJ databases">
        <authorList>
            <person name="Nowell W R."/>
        </authorList>
    </citation>
    <scope>NUCLEOTIDE SEQUENCE</scope>
</reference>
<dbReference type="Pfam" id="PF00144">
    <property type="entry name" value="Beta-lactamase"/>
    <property type="match status" value="1"/>
</dbReference>
<dbReference type="Gene3D" id="3.40.710.10">
    <property type="entry name" value="DD-peptidase/beta-lactamase superfamily"/>
    <property type="match status" value="1"/>
</dbReference>
<feature type="signal peptide" evidence="2">
    <location>
        <begin position="1"/>
        <end position="16"/>
    </location>
</feature>
<evidence type="ECO:0000256" key="2">
    <source>
        <dbReference type="SAM" id="SignalP"/>
    </source>
</evidence>
<keyword evidence="2" id="KW-0732">Signal</keyword>
<dbReference type="AlphaFoldDB" id="A0A818SMJ3"/>
<evidence type="ECO:0000259" key="3">
    <source>
        <dbReference type="Pfam" id="PF00144"/>
    </source>
</evidence>
<dbReference type="InterPro" id="IPR012338">
    <property type="entry name" value="Beta-lactam/transpept-like"/>
</dbReference>
<dbReference type="PANTHER" id="PTHR43319:SF3">
    <property type="entry name" value="BETA-LACTAMASE-RELATED DOMAIN-CONTAINING PROTEIN"/>
    <property type="match status" value="1"/>
</dbReference>
<accession>A0A818SMJ3</accession>
<sequence length="1081" mass="123814">MRFILISFAIVSLAISFKIDSPNVNCNVGGTVQKGWESLRNLFQQTFENKIDLGASLAVYHRGELVVNLWGGWFDKQKTKPYEKDTLQLVFSTSKGIVATAIALCVQRGLLNYTDMVIKYWPEYGQNGKENTTVADIMSHRAGLPALRNTNRSLHEYLDWYSVIHKLEKQEPYWVPGTQHGYHAYTYGWLAGELVRRVDIKQRTLGQFIRNEIAKQTQSEFYIGLPEQYEPRVSPIVIKAFEKPVSNVETNSLLQETLLPYSELDGFNDPKVHQAEIPAANGITNARSVARIYASLIGDLDTSKRLLNEMTLKKATKSNTPDNEPDQVLMNIPTIFGMGFMTYGSVFNPLGPGTFGHNGELHDYQHDNDITIINSLFSSDFDDTSITACVPVLNHPQQVNESSNTTSSIISNTVYDQNNNQINSDRNHNYIFIQHDLQETTKQLEQILNYYQQDLKQESNTQLDCNRNLITRLVDFIRPVYSLNQEKMKDLDTLIDKISNLHDERFIEQKEKNEQFQKEISYLKKLIVTSENEDNINSMVDYEEFIEIEEETRKLQKLVEYQQNQINELIKIISQEEIVKNEKYHTTTYSISPLISELENTMKKKCCVCDYEYPIICNETGIHNHVKSCLSTVNLDNLHVSVERIQLDCPFCDKKLLNNGDITDLEHLTMCCNQFKLTQPHISINNMFPPINAHPRPPSEDLHGVSSGAVADIHSTSKQPQQIRRSHLTMDQQRRSPLRIIYRSSDYSWNDHTNNANVSNQLLRTTSPIKTKLSTSSARQLANGILHETTNNSNIHPITSSSSPIGHQQNLKDDVNNSDLHLSSATKSLRTTRLQRTNSHLDKPPGLNNYGLPIRSESYRSSRLDYGIRSRHTSSKQRTYVNSKTSFHDANPGDMHLNGTQQDENTYYHQQQQQMNIMSSTQRLNGSTFDVTTTNRKLLSPNKSNTFNYPNNSTAHHNNYNSTQELHRSETNIDRNNLTRFAARGTTSKEQLITATQKYRQTSSIPTAGITPSNTSTIIQLGERHPSAQSYKSRDPNISYAYTDVKKYIEENDLMSSEKEQIIRNWIIDVEKYRHQLQKIE</sequence>
<dbReference type="EMBL" id="CAJOBD010000465">
    <property type="protein sequence ID" value="CAF3673286.1"/>
    <property type="molecule type" value="Genomic_DNA"/>
</dbReference>
<dbReference type="PANTHER" id="PTHR43319">
    <property type="entry name" value="BETA-LACTAMASE-RELATED"/>
    <property type="match status" value="1"/>
</dbReference>
<comment type="caution">
    <text evidence="4">The sequence shown here is derived from an EMBL/GenBank/DDBJ whole genome shotgun (WGS) entry which is preliminary data.</text>
</comment>
<evidence type="ECO:0000313" key="4">
    <source>
        <dbReference type="EMBL" id="CAF3673286.1"/>
    </source>
</evidence>
<proteinExistence type="predicted"/>
<feature type="chain" id="PRO_5032308970" description="Beta-lactamase-related domain-containing protein" evidence="2">
    <location>
        <begin position="17"/>
        <end position="1081"/>
    </location>
</feature>
<protein>
    <recommendedName>
        <fullName evidence="3">Beta-lactamase-related domain-containing protein</fullName>
    </recommendedName>
</protein>
<gene>
    <name evidence="4" type="ORF">JBS370_LOCUS7690</name>
</gene>
<evidence type="ECO:0000256" key="1">
    <source>
        <dbReference type="SAM" id="MobiDB-lite"/>
    </source>
</evidence>
<feature type="region of interest" description="Disordered" evidence="1">
    <location>
        <begin position="788"/>
        <end position="808"/>
    </location>
</feature>
<organism evidence="4 5">
    <name type="scientific">Rotaria sordida</name>
    <dbReference type="NCBI Taxonomy" id="392033"/>
    <lineage>
        <taxon>Eukaryota</taxon>
        <taxon>Metazoa</taxon>
        <taxon>Spiralia</taxon>
        <taxon>Gnathifera</taxon>
        <taxon>Rotifera</taxon>
        <taxon>Eurotatoria</taxon>
        <taxon>Bdelloidea</taxon>
        <taxon>Philodinida</taxon>
        <taxon>Philodinidae</taxon>
        <taxon>Rotaria</taxon>
    </lineage>
</organism>